<keyword evidence="7" id="KW-0539">Nucleus</keyword>
<evidence type="ECO:0000256" key="7">
    <source>
        <dbReference type="ARBA" id="ARBA00023242"/>
    </source>
</evidence>
<evidence type="ECO:0000256" key="3">
    <source>
        <dbReference type="ARBA" id="ARBA00009318"/>
    </source>
</evidence>
<protein>
    <recommendedName>
        <fullName evidence="4">COP9 signalosome complex subunit 2</fullName>
    </recommendedName>
</protein>
<reference evidence="10" key="1">
    <citation type="submission" date="2025-08" db="UniProtKB">
        <authorList>
            <consortium name="RefSeq"/>
        </authorList>
    </citation>
    <scope>IDENTIFICATION</scope>
    <source>
        <tissue evidence="10">Whole body</tissue>
    </source>
</reference>
<evidence type="ECO:0000313" key="9">
    <source>
        <dbReference type="Proteomes" id="UP000504618"/>
    </source>
</evidence>
<dbReference type="Proteomes" id="UP000504618">
    <property type="component" value="Unplaced"/>
</dbReference>
<dbReference type="OrthoDB" id="194139at2759"/>
<keyword evidence="9" id="KW-1185">Reference proteome</keyword>
<dbReference type="SUPFAM" id="SSF46785">
    <property type="entry name" value="Winged helix' DNA-binding domain"/>
    <property type="match status" value="1"/>
</dbReference>
<dbReference type="RefSeq" id="XP_024878549.1">
    <property type="nucleotide sequence ID" value="XM_025022781.1"/>
</dbReference>
<evidence type="ECO:0000313" key="10">
    <source>
        <dbReference type="RefSeq" id="XP_024878549.1"/>
    </source>
</evidence>
<dbReference type="Pfam" id="PF01399">
    <property type="entry name" value="PCI"/>
    <property type="match status" value="1"/>
</dbReference>
<evidence type="ECO:0000256" key="4">
    <source>
        <dbReference type="ARBA" id="ARBA00014879"/>
    </source>
</evidence>
<proteinExistence type="inferred from homology"/>
<evidence type="ECO:0000259" key="8">
    <source>
        <dbReference type="PROSITE" id="PS50250"/>
    </source>
</evidence>
<gene>
    <name evidence="10" type="primary">LOC112458940</name>
</gene>
<dbReference type="InterPro" id="IPR058796">
    <property type="entry name" value="COPS2_C"/>
</dbReference>
<evidence type="ECO:0000256" key="5">
    <source>
        <dbReference type="ARBA" id="ARBA00022490"/>
    </source>
</evidence>
<comment type="subcellular location">
    <subcellularLocation>
        <location evidence="2">Cytoplasm</location>
    </subcellularLocation>
    <subcellularLocation>
        <location evidence="1">Nucleus</location>
    </subcellularLocation>
</comment>
<accession>A0A6J1Q8K3</accession>
<name>A0A6J1Q8K3_9HYME</name>
<sequence>VLIKLIRPYTRIYIPFISKELNIDVSEVESLLVSCILDNTIHGRIDQVNQVLELDKKSVCAARYNALDKWAGQLQSLHTAIVNKMS</sequence>
<evidence type="ECO:0000256" key="6">
    <source>
        <dbReference type="ARBA" id="ARBA00022790"/>
    </source>
</evidence>
<dbReference type="GeneID" id="112458940"/>
<feature type="domain" description="PCI" evidence="8">
    <location>
        <begin position="1"/>
        <end position="59"/>
    </location>
</feature>
<feature type="non-terminal residue" evidence="10">
    <location>
        <position position="1"/>
    </location>
</feature>
<dbReference type="PANTHER" id="PTHR10678">
    <property type="entry name" value="26S PROTEASOME NON-ATPASE REGULATORY SUBUNIT 11/COP9 SIGNALOSOME COMPLEX SUBUNIT 2"/>
    <property type="match status" value="1"/>
</dbReference>
<dbReference type="InterPro" id="IPR036390">
    <property type="entry name" value="WH_DNA-bd_sf"/>
</dbReference>
<keyword evidence="6" id="KW-0736">Signalosome</keyword>
<dbReference type="Pfam" id="PF25983">
    <property type="entry name" value="COPS2_C"/>
    <property type="match status" value="1"/>
</dbReference>
<keyword evidence="5" id="KW-0963">Cytoplasm</keyword>
<comment type="similarity">
    <text evidence="3">Belongs to the CSN2 family.</text>
</comment>
<organism evidence="9 10">
    <name type="scientific">Temnothorax curvispinosus</name>
    <dbReference type="NCBI Taxonomy" id="300111"/>
    <lineage>
        <taxon>Eukaryota</taxon>
        <taxon>Metazoa</taxon>
        <taxon>Ecdysozoa</taxon>
        <taxon>Arthropoda</taxon>
        <taxon>Hexapoda</taxon>
        <taxon>Insecta</taxon>
        <taxon>Pterygota</taxon>
        <taxon>Neoptera</taxon>
        <taxon>Endopterygota</taxon>
        <taxon>Hymenoptera</taxon>
        <taxon>Apocrita</taxon>
        <taxon>Aculeata</taxon>
        <taxon>Formicoidea</taxon>
        <taxon>Formicidae</taxon>
        <taxon>Myrmicinae</taxon>
        <taxon>Temnothorax</taxon>
    </lineage>
</organism>
<dbReference type="InterPro" id="IPR050871">
    <property type="entry name" value="26S_Proteasome/COP9_Components"/>
</dbReference>
<dbReference type="PROSITE" id="PS50250">
    <property type="entry name" value="PCI"/>
    <property type="match status" value="1"/>
</dbReference>
<evidence type="ECO:0000256" key="1">
    <source>
        <dbReference type="ARBA" id="ARBA00004123"/>
    </source>
</evidence>
<evidence type="ECO:0000256" key="2">
    <source>
        <dbReference type="ARBA" id="ARBA00004496"/>
    </source>
</evidence>
<dbReference type="AlphaFoldDB" id="A0A6J1Q8K3"/>
<dbReference type="SMART" id="SM00088">
    <property type="entry name" value="PINT"/>
    <property type="match status" value="1"/>
</dbReference>
<dbReference type="InterPro" id="IPR000717">
    <property type="entry name" value="PCI_dom"/>
</dbReference>
<dbReference type="Gene3D" id="1.25.40.570">
    <property type="match status" value="1"/>
</dbReference>